<evidence type="ECO:0000313" key="1">
    <source>
        <dbReference type="EMBL" id="SSW99495.1"/>
    </source>
</evidence>
<name>A0A336LPY3_CULSO</name>
<protein>
    <submittedName>
        <fullName evidence="2">CSON015583 protein</fullName>
    </submittedName>
</protein>
<dbReference type="EMBL" id="UFQT01000099">
    <property type="protein sequence ID" value="SSX19875.1"/>
    <property type="molecule type" value="Genomic_DNA"/>
</dbReference>
<reference evidence="1" key="1">
    <citation type="submission" date="2018-04" db="EMBL/GenBank/DDBJ databases">
        <authorList>
            <person name="Go L.Y."/>
            <person name="Mitchell J.A."/>
        </authorList>
    </citation>
    <scope>NUCLEOTIDE SEQUENCE</scope>
    <source>
        <tissue evidence="1">Whole organism</tissue>
    </source>
</reference>
<evidence type="ECO:0000313" key="2">
    <source>
        <dbReference type="EMBL" id="SSX19875.1"/>
    </source>
</evidence>
<proteinExistence type="predicted"/>
<reference evidence="2" key="2">
    <citation type="submission" date="2018-07" db="EMBL/GenBank/DDBJ databases">
        <authorList>
            <person name="Quirk P.G."/>
            <person name="Krulwich T.A."/>
        </authorList>
    </citation>
    <scope>NUCLEOTIDE SEQUENCE</scope>
</reference>
<dbReference type="VEuPathDB" id="VectorBase:CSON015583"/>
<gene>
    <name evidence="2" type="primary">CSON015583</name>
</gene>
<organism evidence="2">
    <name type="scientific">Culicoides sonorensis</name>
    <name type="common">Biting midge</name>
    <dbReference type="NCBI Taxonomy" id="179676"/>
    <lineage>
        <taxon>Eukaryota</taxon>
        <taxon>Metazoa</taxon>
        <taxon>Ecdysozoa</taxon>
        <taxon>Arthropoda</taxon>
        <taxon>Hexapoda</taxon>
        <taxon>Insecta</taxon>
        <taxon>Pterygota</taxon>
        <taxon>Neoptera</taxon>
        <taxon>Endopterygota</taxon>
        <taxon>Diptera</taxon>
        <taxon>Nematocera</taxon>
        <taxon>Chironomoidea</taxon>
        <taxon>Ceratopogonidae</taxon>
        <taxon>Ceratopogoninae</taxon>
        <taxon>Culicoides</taxon>
        <taxon>Monoculicoides</taxon>
    </lineage>
</organism>
<dbReference type="AlphaFoldDB" id="A0A336LPY3"/>
<accession>A0A336LPY3</accession>
<dbReference type="EMBL" id="UFQS01000099">
    <property type="protein sequence ID" value="SSW99495.1"/>
    <property type="molecule type" value="Genomic_DNA"/>
</dbReference>
<sequence length="84" mass="9900">MIMKTNIEMHCSDDNFSIFILETRKKTRIAFKKVLAYTKNNHIIRRLRRSRKSYKARCKHKCNNEKSADKASMFTTVITSLAIC</sequence>